<accession>A0A4Y2F707</accession>
<evidence type="ECO:0000313" key="2">
    <source>
        <dbReference type="EMBL" id="GBM35975.1"/>
    </source>
</evidence>
<protein>
    <recommendedName>
        <fullName evidence="4">DDE-1 domain-containing protein</fullName>
    </recommendedName>
</protein>
<organism evidence="2 3">
    <name type="scientific">Araneus ventricosus</name>
    <name type="common">Orbweaver spider</name>
    <name type="synonym">Epeira ventricosa</name>
    <dbReference type="NCBI Taxonomy" id="182803"/>
    <lineage>
        <taxon>Eukaryota</taxon>
        <taxon>Metazoa</taxon>
        <taxon>Ecdysozoa</taxon>
        <taxon>Arthropoda</taxon>
        <taxon>Chelicerata</taxon>
        <taxon>Arachnida</taxon>
        <taxon>Araneae</taxon>
        <taxon>Araneomorphae</taxon>
        <taxon>Entelegynae</taxon>
        <taxon>Araneoidea</taxon>
        <taxon>Araneidae</taxon>
        <taxon>Araneus</taxon>
    </lineage>
</organism>
<gene>
    <name evidence="2" type="ORF">AVEN_201689_1</name>
</gene>
<dbReference type="AlphaFoldDB" id="A0A4Y2F707"/>
<name>A0A4Y2F707_ARAVE</name>
<proteinExistence type="predicted"/>
<evidence type="ECO:0008006" key="4">
    <source>
        <dbReference type="Google" id="ProtNLM"/>
    </source>
</evidence>
<comment type="caution">
    <text evidence="2">The sequence shown here is derived from an EMBL/GenBank/DDBJ whole genome shotgun (WGS) entry which is preliminary data.</text>
</comment>
<dbReference type="Proteomes" id="UP000499080">
    <property type="component" value="Unassembled WGS sequence"/>
</dbReference>
<evidence type="ECO:0000256" key="1">
    <source>
        <dbReference type="SAM" id="MobiDB-lite"/>
    </source>
</evidence>
<reference evidence="2 3" key="1">
    <citation type="journal article" date="2019" name="Sci. Rep.">
        <title>Orb-weaving spider Araneus ventricosus genome elucidates the spidroin gene catalogue.</title>
        <authorList>
            <person name="Kono N."/>
            <person name="Nakamura H."/>
            <person name="Ohtoshi R."/>
            <person name="Moran D.A.P."/>
            <person name="Shinohara A."/>
            <person name="Yoshida Y."/>
            <person name="Fujiwara M."/>
            <person name="Mori M."/>
            <person name="Tomita M."/>
            <person name="Arakawa K."/>
        </authorList>
    </citation>
    <scope>NUCLEOTIDE SEQUENCE [LARGE SCALE GENOMIC DNA]</scope>
</reference>
<evidence type="ECO:0000313" key="3">
    <source>
        <dbReference type="Proteomes" id="UP000499080"/>
    </source>
</evidence>
<feature type="region of interest" description="Disordered" evidence="1">
    <location>
        <begin position="139"/>
        <end position="173"/>
    </location>
</feature>
<dbReference type="OrthoDB" id="8024186at2759"/>
<keyword evidence="3" id="KW-1185">Reference proteome</keyword>
<dbReference type="EMBL" id="BGPR01000799">
    <property type="protein sequence ID" value="GBM35975.1"/>
    <property type="molecule type" value="Genomic_DNA"/>
</dbReference>
<sequence>MLRKLLLSEEPDFQYAKKVDLKDYCMMAADSWNLVKSSTLKKSWNNILNKEKTDNGSAKSGNENEECKTMKEMGRILSYEENEINKWLNNDADYPGYQILNDDEIVDEKEIEENENECSENDQGPSQKKAFECLETAMKGLERQENADPIQPVANPGEGLSGCSLPLELNQNS</sequence>